<feature type="compositionally biased region" description="Basic and acidic residues" evidence="1">
    <location>
        <begin position="75"/>
        <end position="96"/>
    </location>
</feature>
<dbReference type="AlphaFoldDB" id="A0A5C3KV09"/>
<protein>
    <submittedName>
        <fullName evidence="2">Uncharacterized protein</fullName>
    </submittedName>
</protein>
<reference evidence="2 3" key="1">
    <citation type="journal article" date="2019" name="Nat. Ecol. Evol.">
        <title>Megaphylogeny resolves global patterns of mushroom evolution.</title>
        <authorList>
            <person name="Varga T."/>
            <person name="Krizsan K."/>
            <person name="Foldi C."/>
            <person name="Dima B."/>
            <person name="Sanchez-Garcia M."/>
            <person name="Sanchez-Ramirez S."/>
            <person name="Szollosi G.J."/>
            <person name="Szarkandi J.G."/>
            <person name="Papp V."/>
            <person name="Albert L."/>
            <person name="Andreopoulos W."/>
            <person name="Angelini C."/>
            <person name="Antonin V."/>
            <person name="Barry K.W."/>
            <person name="Bougher N.L."/>
            <person name="Buchanan P."/>
            <person name="Buyck B."/>
            <person name="Bense V."/>
            <person name="Catcheside P."/>
            <person name="Chovatia M."/>
            <person name="Cooper J."/>
            <person name="Damon W."/>
            <person name="Desjardin D."/>
            <person name="Finy P."/>
            <person name="Geml J."/>
            <person name="Haridas S."/>
            <person name="Hughes K."/>
            <person name="Justo A."/>
            <person name="Karasinski D."/>
            <person name="Kautmanova I."/>
            <person name="Kiss B."/>
            <person name="Kocsube S."/>
            <person name="Kotiranta H."/>
            <person name="LaButti K.M."/>
            <person name="Lechner B.E."/>
            <person name="Liimatainen K."/>
            <person name="Lipzen A."/>
            <person name="Lukacs Z."/>
            <person name="Mihaltcheva S."/>
            <person name="Morgado L.N."/>
            <person name="Niskanen T."/>
            <person name="Noordeloos M.E."/>
            <person name="Ohm R.A."/>
            <person name="Ortiz-Santana B."/>
            <person name="Ovrebo C."/>
            <person name="Racz N."/>
            <person name="Riley R."/>
            <person name="Savchenko A."/>
            <person name="Shiryaev A."/>
            <person name="Soop K."/>
            <person name="Spirin V."/>
            <person name="Szebenyi C."/>
            <person name="Tomsovsky M."/>
            <person name="Tulloss R.E."/>
            <person name="Uehling J."/>
            <person name="Grigoriev I.V."/>
            <person name="Vagvolgyi C."/>
            <person name="Papp T."/>
            <person name="Martin F.M."/>
            <person name="Miettinen O."/>
            <person name="Hibbett D.S."/>
            <person name="Nagy L.G."/>
        </authorList>
    </citation>
    <scope>NUCLEOTIDE SEQUENCE [LARGE SCALE GENOMIC DNA]</scope>
    <source>
        <strain evidence="2 3">CBS 121175</strain>
    </source>
</reference>
<proteinExistence type="predicted"/>
<dbReference type="Proteomes" id="UP000307440">
    <property type="component" value="Unassembled WGS sequence"/>
</dbReference>
<sequence>MVENPLAQHAPAVKVGGRRLSSAARPTKPAANPEASDKKPDAAEKKDANEEEESSDEESSEEEEGEEATKRRKNKDNDRKKKDYAHRKAESTRPTRDAQGGFKAFASQRIGQPAGKGNGV</sequence>
<name>A0A5C3KV09_COPMA</name>
<evidence type="ECO:0000313" key="2">
    <source>
        <dbReference type="EMBL" id="TFK24284.1"/>
    </source>
</evidence>
<organism evidence="2 3">
    <name type="scientific">Coprinopsis marcescibilis</name>
    <name type="common">Agaric fungus</name>
    <name type="synonym">Psathyrella marcescibilis</name>
    <dbReference type="NCBI Taxonomy" id="230819"/>
    <lineage>
        <taxon>Eukaryota</taxon>
        <taxon>Fungi</taxon>
        <taxon>Dikarya</taxon>
        <taxon>Basidiomycota</taxon>
        <taxon>Agaricomycotina</taxon>
        <taxon>Agaricomycetes</taxon>
        <taxon>Agaricomycetidae</taxon>
        <taxon>Agaricales</taxon>
        <taxon>Agaricineae</taxon>
        <taxon>Psathyrellaceae</taxon>
        <taxon>Coprinopsis</taxon>
    </lineage>
</organism>
<feature type="compositionally biased region" description="Acidic residues" evidence="1">
    <location>
        <begin position="49"/>
        <end position="66"/>
    </location>
</feature>
<dbReference type="OrthoDB" id="3228420at2759"/>
<gene>
    <name evidence="2" type="ORF">FA15DRAFT_669723</name>
</gene>
<dbReference type="EMBL" id="ML210203">
    <property type="protein sequence ID" value="TFK24284.1"/>
    <property type="molecule type" value="Genomic_DNA"/>
</dbReference>
<evidence type="ECO:0000256" key="1">
    <source>
        <dbReference type="SAM" id="MobiDB-lite"/>
    </source>
</evidence>
<keyword evidence="3" id="KW-1185">Reference proteome</keyword>
<feature type="region of interest" description="Disordered" evidence="1">
    <location>
        <begin position="1"/>
        <end position="120"/>
    </location>
</feature>
<evidence type="ECO:0000313" key="3">
    <source>
        <dbReference type="Proteomes" id="UP000307440"/>
    </source>
</evidence>
<feature type="compositionally biased region" description="Basic and acidic residues" evidence="1">
    <location>
        <begin position="35"/>
        <end position="48"/>
    </location>
</feature>
<accession>A0A5C3KV09</accession>